<evidence type="ECO:0000313" key="3">
    <source>
        <dbReference type="Proteomes" id="UP001057291"/>
    </source>
</evidence>
<keyword evidence="3" id="KW-1185">Reference proteome</keyword>
<accession>A0AAV4LGV0</accession>
<organism evidence="2 3">
    <name type="scientific">Collibacillus ludicampi</name>
    <dbReference type="NCBI Taxonomy" id="2771369"/>
    <lineage>
        <taxon>Bacteria</taxon>
        <taxon>Bacillati</taxon>
        <taxon>Bacillota</taxon>
        <taxon>Bacilli</taxon>
        <taxon>Bacillales</taxon>
        <taxon>Alicyclobacillaceae</taxon>
        <taxon>Collibacillus</taxon>
    </lineage>
</organism>
<name>A0AAV4LGV0_9BACL</name>
<dbReference type="AlphaFoldDB" id="A0AAV4LGV0"/>
<sequence length="76" mass="8901">MTYGEVRKTIIFKLDDPEQRAMYEQIVTKTNFSKLVKRMLSAELQRMRAAQQQTLQQTSNQPNAITYQATNHPNKQ</sequence>
<proteinExistence type="predicted"/>
<evidence type="ECO:0000256" key="1">
    <source>
        <dbReference type="SAM" id="MobiDB-lite"/>
    </source>
</evidence>
<protein>
    <submittedName>
        <fullName evidence="2">Uncharacterized protein</fullName>
    </submittedName>
</protein>
<reference evidence="2" key="1">
    <citation type="journal article" date="2023" name="Int. J. Syst. Evol. Microbiol.">
        <title>Collibacillus ludicampi gen. nov., sp. nov., a new soil bacterium of the family Alicyclobacillaceae.</title>
        <authorList>
            <person name="Jojima T."/>
            <person name="Ioku Y."/>
            <person name="Fukuta Y."/>
            <person name="Shirasaka N."/>
            <person name="Matsumura Y."/>
            <person name="Mori M."/>
        </authorList>
    </citation>
    <scope>NUCLEOTIDE SEQUENCE</scope>
    <source>
        <strain evidence="2">TP075</strain>
    </source>
</reference>
<dbReference type="EMBL" id="BOQE01000001">
    <property type="protein sequence ID" value="GIM47061.1"/>
    <property type="molecule type" value="Genomic_DNA"/>
</dbReference>
<dbReference type="Proteomes" id="UP001057291">
    <property type="component" value="Unassembled WGS sequence"/>
</dbReference>
<comment type="caution">
    <text evidence="2">The sequence shown here is derived from an EMBL/GenBank/DDBJ whole genome shotgun (WGS) entry which is preliminary data.</text>
</comment>
<dbReference type="RefSeq" id="WP_282200084.1">
    <property type="nucleotide sequence ID" value="NZ_BOQE01000001.1"/>
</dbReference>
<gene>
    <name evidence="2" type="ORF">DNHGIG_26100</name>
</gene>
<feature type="compositionally biased region" description="Polar residues" evidence="1">
    <location>
        <begin position="59"/>
        <end position="76"/>
    </location>
</feature>
<feature type="region of interest" description="Disordered" evidence="1">
    <location>
        <begin position="51"/>
        <end position="76"/>
    </location>
</feature>
<evidence type="ECO:0000313" key="2">
    <source>
        <dbReference type="EMBL" id="GIM47061.1"/>
    </source>
</evidence>